<name>A0A9X2Y702_9MYCO</name>
<evidence type="ECO:0000256" key="1">
    <source>
        <dbReference type="SAM" id="MobiDB-lite"/>
    </source>
</evidence>
<dbReference type="AlphaFoldDB" id="A0A9X2Y702"/>
<organism evidence="2 3">
    <name type="scientific">[Mycobacterium] manitobense</name>
    <dbReference type="NCBI Taxonomy" id="190147"/>
    <lineage>
        <taxon>Bacteria</taxon>
        <taxon>Bacillati</taxon>
        <taxon>Actinomycetota</taxon>
        <taxon>Actinomycetes</taxon>
        <taxon>Mycobacteriales</taxon>
        <taxon>Mycobacteriaceae</taxon>
        <taxon>Mycolicibacterium</taxon>
    </lineage>
</organism>
<dbReference type="EMBL" id="JACKSJ010000026">
    <property type="protein sequence ID" value="MCV7169102.1"/>
    <property type="molecule type" value="Genomic_DNA"/>
</dbReference>
<dbReference type="Pfam" id="PF17227">
    <property type="entry name" value="DUF5302"/>
    <property type="match status" value="1"/>
</dbReference>
<accession>A0A9X2Y702</accession>
<sequence length="69" mass="7445">MADEPVTESNGEATGAAAPDDDTRQKFREALERKKANAGGGAAHKDGGRKQPRAHGPQESRREFRRKSG</sequence>
<comment type="caution">
    <text evidence="2">The sequence shown here is derived from an EMBL/GenBank/DDBJ whole genome shotgun (WGS) entry which is preliminary data.</text>
</comment>
<evidence type="ECO:0000313" key="2">
    <source>
        <dbReference type="EMBL" id="MCV7169102.1"/>
    </source>
</evidence>
<evidence type="ECO:0000313" key="3">
    <source>
        <dbReference type="Proteomes" id="UP001140293"/>
    </source>
</evidence>
<proteinExistence type="predicted"/>
<feature type="compositionally biased region" description="Basic and acidic residues" evidence="1">
    <location>
        <begin position="21"/>
        <end position="35"/>
    </location>
</feature>
<keyword evidence="3" id="KW-1185">Reference proteome</keyword>
<dbReference type="InterPro" id="IPR035172">
    <property type="entry name" value="DUF5302"/>
</dbReference>
<gene>
    <name evidence="2" type="ORF">H7I41_04085</name>
</gene>
<protein>
    <submittedName>
        <fullName evidence="2">DUF5302 domain-containing protein</fullName>
    </submittedName>
</protein>
<reference evidence="2" key="1">
    <citation type="submission" date="2020-07" db="EMBL/GenBank/DDBJ databases">
        <authorList>
            <person name="Pettersson B.M.F."/>
            <person name="Behra P.R.K."/>
            <person name="Ramesh M."/>
            <person name="Das S."/>
            <person name="Dasgupta S."/>
            <person name="Kirsebom L.A."/>
        </authorList>
    </citation>
    <scope>NUCLEOTIDE SEQUENCE</scope>
    <source>
        <strain evidence="2">DSM 44615</strain>
    </source>
</reference>
<reference evidence="2" key="2">
    <citation type="journal article" date="2022" name="BMC Genomics">
        <title>Comparative genome analysis of mycobacteria focusing on tRNA and non-coding RNA.</title>
        <authorList>
            <person name="Behra P.R.K."/>
            <person name="Pettersson B.M.F."/>
            <person name="Ramesh M."/>
            <person name="Das S."/>
            <person name="Dasgupta S."/>
            <person name="Kirsebom L.A."/>
        </authorList>
    </citation>
    <scope>NUCLEOTIDE SEQUENCE</scope>
    <source>
        <strain evidence="2">DSM 44615</strain>
    </source>
</reference>
<feature type="region of interest" description="Disordered" evidence="1">
    <location>
        <begin position="1"/>
        <end position="69"/>
    </location>
</feature>
<dbReference type="Proteomes" id="UP001140293">
    <property type="component" value="Unassembled WGS sequence"/>
</dbReference>
<dbReference type="RefSeq" id="WP_264011288.1">
    <property type="nucleotide sequence ID" value="NZ_JACKSJ010000026.1"/>
</dbReference>